<accession>A0A210QN56</accession>
<comment type="caution">
    <text evidence="1">The sequence shown here is derived from an EMBL/GenBank/DDBJ whole genome shotgun (WGS) entry which is preliminary data.</text>
</comment>
<dbReference type="AlphaFoldDB" id="A0A210QN56"/>
<reference evidence="1 2" key="1">
    <citation type="journal article" date="2017" name="Nat. Ecol. Evol.">
        <title>Scallop genome provides insights into evolution of bilaterian karyotype and development.</title>
        <authorList>
            <person name="Wang S."/>
            <person name="Zhang J."/>
            <person name="Jiao W."/>
            <person name="Li J."/>
            <person name="Xun X."/>
            <person name="Sun Y."/>
            <person name="Guo X."/>
            <person name="Huan P."/>
            <person name="Dong B."/>
            <person name="Zhang L."/>
            <person name="Hu X."/>
            <person name="Sun X."/>
            <person name="Wang J."/>
            <person name="Zhao C."/>
            <person name="Wang Y."/>
            <person name="Wang D."/>
            <person name="Huang X."/>
            <person name="Wang R."/>
            <person name="Lv J."/>
            <person name="Li Y."/>
            <person name="Zhang Z."/>
            <person name="Liu B."/>
            <person name="Lu W."/>
            <person name="Hui Y."/>
            <person name="Liang J."/>
            <person name="Zhou Z."/>
            <person name="Hou R."/>
            <person name="Li X."/>
            <person name="Liu Y."/>
            <person name="Li H."/>
            <person name="Ning X."/>
            <person name="Lin Y."/>
            <person name="Zhao L."/>
            <person name="Xing Q."/>
            <person name="Dou J."/>
            <person name="Li Y."/>
            <person name="Mao J."/>
            <person name="Guo H."/>
            <person name="Dou H."/>
            <person name="Li T."/>
            <person name="Mu C."/>
            <person name="Jiang W."/>
            <person name="Fu Q."/>
            <person name="Fu X."/>
            <person name="Miao Y."/>
            <person name="Liu J."/>
            <person name="Yu Q."/>
            <person name="Li R."/>
            <person name="Liao H."/>
            <person name="Li X."/>
            <person name="Kong Y."/>
            <person name="Jiang Z."/>
            <person name="Chourrout D."/>
            <person name="Li R."/>
            <person name="Bao Z."/>
        </authorList>
    </citation>
    <scope>NUCLEOTIDE SEQUENCE [LARGE SCALE GENOMIC DNA]</scope>
    <source>
        <strain evidence="1 2">PY_sf001</strain>
    </source>
</reference>
<evidence type="ECO:0008006" key="3">
    <source>
        <dbReference type="Google" id="ProtNLM"/>
    </source>
</evidence>
<dbReference type="Gene3D" id="3.40.395.10">
    <property type="entry name" value="Adenoviral Proteinase, Chain A"/>
    <property type="match status" value="1"/>
</dbReference>
<protein>
    <recommendedName>
        <fullName evidence="3">Ubiquitin-like protease family profile domain-containing protein</fullName>
    </recommendedName>
</protein>
<evidence type="ECO:0000313" key="2">
    <source>
        <dbReference type="Proteomes" id="UP000242188"/>
    </source>
</evidence>
<keyword evidence="2" id="KW-1185">Reference proteome</keyword>
<dbReference type="SUPFAM" id="SSF54001">
    <property type="entry name" value="Cysteine proteinases"/>
    <property type="match status" value="1"/>
</dbReference>
<gene>
    <name evidence="1" type="ORF">KP79_PYT24497</name>
</gene>
<name>A0A210QN56_MIZYE</name>
<proteinExistence type="predicted"/>
<organism evidence="1 2">
    <name type="scientific">Mizuhopecten yessoensis</name>
    <name type="common">Japanese scallop</name>
    <name type="synonym">Patinopecten yessoensis</name>
    <dbReference type="NCBI Taxonomy" id="6573"/>
    <lineage>
        <taxon>Eukaryota</taxon>
        <taxon>Metazoa</taxon>
        <taxon>Spiralia</taxon>
        <taxon>Lophotrochozoa</taxon>
        <taxon>Mollusca</taxon>
        <taxon>Bivalvia</taxon>
        <taxon>Autobranchia</taxon>
        <taxon>Pteriomorphia</taxon>
        <taxon>Pectinida</taxon>
        <taxon>Pectinoidea</taxon>
        <taxon>Pectinidae</taxon>
        <taxon>Mizuhopecten</taxon>
    </lineage>
</organism>
<dbReference type="OrthoDB" id="10033651at2759"/>
<evidence type="ECO:0000313" key="1">
    <source>
        <dbReference type="EMBL" id="OWF50164.1"/>
    </source>
</evidence>
<dbReference type="InterPro" id="IPR038765">
    <property type="entry name" value="Papain-like_cys_pep_sf"/>
</dbReference>
<dbReference type="Proteomes" id="UP000242188">
    <property type="component" value="Unassembled WGS sequence"/>
</dbReference>
<sequence>MDARLSLLDNKNPIKWTRGQTQSSVPEDGSSCGVFVLMNAEAVTKNVPPRLMRQCHVHTYRQHELQRLISSSTTLEVKMKRCDLPFCSNPVKSERKHQRSQCPSCEKWSHKFCLGLDEDQLVNTCMFCC</sequence>
<dbReference type="EMBL" id="NEDP02002754">
    <property type="protein sequence ID" value="OWF50164.1"/>
    <property type="molecule type" value="Genomic_DNA"/>
</dbReference>